<evidence type="ECO:0000256" key="2">
    <source>
        <dbReference type="ARBA" id="ARBA00022723"/>
    </source>
</evidence>
<dbReference type="GO" id="GO:0046872">
    <property type="term" value="F:metal ion binding"/>
    <property type="evidence" value="ECO:0007669"/>
    <property type="project" value="UniProtKB-KW"/>
</dbReference>
<evidence type="ECO:0000256" key="3">
    <source>
        <dbReference type="ARBA" id="ARBA00023004"/>
    </source>
</evidence>
<dbReference type="AlphaFoldDB" id="A0A089NY47"/>
<dbReference type="STRING" id="693986.MOC_2993"/>
<evidence type="ECO:0000313" key="5">
    <source>
        <dbReference type="EMBL" id="AIQ90748.1"/>
    </source>
</evidence>
<keyword evidence="1" id="KW-0001">2Fe-2S</keyword>
<protein>
    <submittedName>
        <fullName evidence="5">Protein of unassigned function</fullName>
    </submittedName>
</protein>
<keyword evidence="6" id="KW-1185">Reference proteome</keyword>
<organism evidence="5 6">
    <name type="scientific">Methylobacterium oryzae CBMB20</name>
    <dbReference type="NCBI Taxonomy" id="693986"/>
    <lineage>
        <taxon>Bacteria</taxon>
        <taxon>Pseudomonadati</taxon>
        <taxon>Pseudomonadota</taxon>
        <taxon>Alphaproteobacteria</taxon>
        <taxon>Hyphomicrobiales</taxon>
        <taxon>Methylobacteriaceae</taxon>
        <taxon>Methylobacterium</taxon>
    </lineage>
</organism>
<evidence type="ECO:0000256" key="1">
    <source>
        <dbReference type="ARBA" id="ARBA00022714"/>
    </source>
</evidence>
<keyword evidence="4" id="KW-0411">Iron-sulfur</keyword>
<proteinExistence type="predicted"/>
<evidence type="ECO:0000313" key="6">
    <source>
        <dbReference type="Proteomes" id="UP000029492"/>
    </source>
</evidence>
<dbReference type="InterPro" id="IPR052371">
    <property type="entry name" value="BFD-associated_ferredoxin"/>
</dbReference>
<dbReference type="PANTHER" id="PTHR37424:SF1">
    <property type="entry name" value="BACTERIOFERRITIN-ASSOCIATED FERREDOXIN"/>
    <property type="match status" value="1"/>
</dbReference>
<dbReference type="GO" id="GO:0051537">
    <property type="term" value="F:2 iron, 2 sulfur cluster binding"/>
    <property type="evidence" value="ECO:0007669"/>
    <property type="project" value="UniProtKB-KW"/>
</dbReference>
<name>A0A089NY47_9HYPH</name>
<gene>
    <name evidence="5" type="ORF">MOC_2993</name>
</gene>
<dbReference type="eggNOG" id="COG2906">
    <property type="taxonomic scope" value="Bacteria"/>
</dbReference>
<dbReference type="HOGENOM" id="CLU_2382845_0_0_5"/>
<sequence>MIVCSCNVLSADAVRTCAAGKVGLPCTPAAVYRELGCRARCGRCARTIRSIISEAACQRPGCQLRDCAPAPVPDPDSWMAQGSLASTAIKERFDLDQGSPALGV</sequence>
<keyword evidence="3" id="KW-0408">Iron</keyword>
<dbReference type="InterPro" id="IPR041854">
    <property type="entry name" value="BFD-like_2Fe2S-bd_dom_sf"/>
</dbReference>
<evidence type="ECO:0000256" key="4">
    <source>
        <dbReference type="ARBA" id="ARBA00023014"/>
    </source>
</evidence>
<dbReference type="Gene3D" id="1.10.10.1100">
    <property type="entry name" value="BFD-like [2Fe-2S]-binding domain"/>
    <property type="match status" value="1"/>
</dbReference>
<keyword evidence="2" id="KW-0479">Metal-binding</keyword>
<dbReference type="EMBL" id="CP003811">
    <property type="protein sequence ID" value="AIQ90748.1"/>
    <property type="molecule type" value="Genomic_DNA"/>
</dbReference>
<reference evidence="5 6" key="1">
    <citation type="journal article" date="2014" name="PLoS ONE">
        <title>Genome Information of Methylobacterium oryzae, a Plant-Probiotic Methylotroph in the Phyllosphere.</title>
        <authorList>
            <person name="Kwak M.J."/>
            <person name="Jeong H."/>
            <person name="Madhaiyan M."/>
            <person name="Lee Y."/>
            <person name="Sa T.M."/>
            <person name="Oh T.K."/>
            <person name="Kim J.F."/>
        </authorList>
    </citation>
    <scope>NUCLEOTIDE SEQUENCE [LARGE SCALE GENOMIC DNA]</scope>
    <source>
        <strain evidence="5 6">CBMB20</strain>
    </source>
</reference>
<dbReference type="Proteomes" id="UP000029492">
    <property type="component" value="Chromosome"/>
</dbReference>
<accession>A0A089NY47</accession>
<dbReference type="KEGG" id="mor:MOC_2993"/>
<dbReference type="PANTHER" id="PTHR37424">
    <property type="entry name" value="BACTERIOFERRITIN-ASSOCIATED FERREDOXIN"/>
    <property type="match status" value="1"/>
</dbReference>